<dbReference type="GO" id="GO:0051301">
    <property type="term" value="P:cell division"/>
    <property type="evidence" value="ECO:0007669"/>
    <property type="project" value="UniProtKB-KW"/>
</dbReference>
<keyword evidence="1 10" id="KW-0963">Cytoplasm</keyword>
<evidence type="ECO:0000256" key="11">
    <source>
        <dbReference type="RuleBase" id="RU004136"/>
    </source>
</evidence>
<dbReference type="GO" id="GO:0008360">
    <property type="term" value="P:regulation of cell shape"/>
    <property type="evidence" value="ECO:0007669"/>
    <property type="project" value="UniProtKB-KW"/>
</dbReference>
<evidence type="ECO:0000256" key="2">
    <source>
        <dbReference type="ARBA" id="ARBA00022598"/>
    </source>
</evidence>
<dbReference type="PANTHER" id="PTHR43024:SF1">
    <property type="entry name" value="UDP-N-ACETYLMURAMOYL-TRIPEPTIDE--D-ALANYL-D-ALANINE LIGASE"/>
    <property type="match status" value="1"/>
</dbReference>
<dbReference type="SUPFAM" id="SSF53244">
    <property type="entry name" value="MurD-like peptide ligases, peptide-binding domain"/>
    <property type="match status" value="1"/>
</dbReference>
<dbReference type="Gene3D" id="3.40.1190.10">
    <property type="entry name" value="Mur-like, catalytic domain"/>
    <property type="match status" value="1"/>
</dbReference>
<dbReference type="NCBIfam" id="TIGR01143">
    <property type="entry name" value="murF"/>
    <property type="match status" value="1"/>
</dbReference>
<dbReference type="EMBL" id="FNLN01000001">
    <property type="protein sequence ID" value="SDT83923.1"/>
    <property type="molecule type" value="Genomic_DNA"/>
</dbReference>
<evidence type="ECO:0000259" key="14">
    <source>
        <dbReference type="Pfam" id="PF08245"/>
    </source>
</evidence>
<proteinExistence type="inferred from homology"/>
<evidence type="ECO:0000313" key="15">
    <source>
        <dbReference type="EMBL" id="SDT83923.1"/>
    </source>
</evidence>
<dbReference type="Pfam" id="PF02875">
    <property type="entry name" value="Mur_ligase_C"/>
    <property type="match status" value="1"/>
</dbReference>
<dbReference type="GO" id="GO:0071555">
    <property type="term" value="P:cell wall organization"/>
    <property type="evidence" value="ECO:0007669"/>
    <property type="project" value="UniProtKB-KW"/>
</dbReference>
<keyword evidence="5 10" id="KW-0067">ATP-binding</keyword>
<evidence type="ECO:0000256" key="8">
    <source>
        <dbReference type="ARBA" id="ARBA00023306"/>
    </source>
</evidence>
<evidence type="ECO:0000256" key="4">
    <source>
        <dbReference type="ARBA" id="ARBA00022741"/>
    </source>
</evidence>
<dbReference type="Gene3D" id="3.90.190.20">
    <property type="entry name" value="Mur ligase, C-terminal domain"/>
    <property type="match status" value="1"/>
</dbReference>
<evidence type="ECO:0000256" key="6">
    <source>
        <dbReference type="ARBA" id="ARBA00022960"/>
    </source>
</evidence>
<dbReference type="InterPro" id="IPR000713">
    <property type="entry name" value="Mur_ligase_N"/>
</dbReference>
<keyword evidence="3 10" id="KW-0132">Cell division</keyword>
<evidence type="ECO:0000256" key="9">
    <source>
        <dbReference type="ARBA" id="ARBA00023316"/>
    </source>
</evidence>
<dbReference type="InterPro" id="IPR035911">
    <property type="entry name" value="MurE/MurF_N"/>
</dbReference>
<gene>
    <name evidence="10" type="primary">murF</name>
    <name evidence="15" type="ORF">SAMN05216406_10151</name>
</gene>
<dbReference type="InterPro" id="IPR013221">
    <property type="entry name" value="Mur_ligase_cen"/>
</dbReference>
<dbReference type="UniPathway" id="UPA00219"/>
<reference evidence="16" key="1">
    <citation type="submission" date="2016-10" db="EMBL/GenBank/DDBJ databases">
        <authorList>
            <person name="Varghese N."/>
            <person name="Submissions S."/>
        </authorList>
    </citation>
    <scope>NUCLEOTIDE SEQUENCE [LARGE SCALE GENOMIC DNA]</scope>
    <source>
        <strain evidence="16">Nm10</strain>
    </source>
</reference>
<comment type="similarity">
    <text evidence="10">Belongs to the MurCDEF family. MurF subfamily.</text>
</comment>
<keyword evidence="4 10" id="KW-0547">Nucleotide-binding</keyword>
<dbReference type="InterPro" id="IPR004101">
    <property type="entry name" value="Mur_ligase_C"/>
</dbReference>
<evidence type="ECO:0000313" key="16">
    <source>
        <dbReference type="Proteomes" id="UP000182882"/>
    </source>
</evidence>
<evidence type="ECO:0000259" key="13">
    <source>
        <dbReference type="Pfam" id="PF02875"/>
    </source>
</evidence>
<evidence type="ECO:0000256" key="5">
    <source>
        <dbReference type="ARBA" id="ARBA00022840"/>
    </source>
</evidence>
<dbReference type="GO" id="GO:0005737">
    <property type="term" value="C:cytoplasm"/>
    <property type="evidence" value="ECO:0007669"/>
    <property type="project" value="UniProtKB-SubCell"/>
</dbReference>
<dbReference type="AlphaFoldDB" id="A0A1H2DLX9"/>
<feature type="domain" description="Mur ligase C-terminal" evidence="13">
    <location>
        <begin position="327"/>
        <end position="446"/>
    </location>
</feature>
<dbReference type="GO" id="GO:0005524">
    <property type="term" value="F:ATP binding"/>
    <property type="evidence" value="ECO:0007669"/>
    <property type="project" value="UniProtKB-UniRule"/>
</dbReference>
<evidence type="ECO:0000256" key="3">
    <source>
        <dbReference type="ARBA" id="ARBA00022618"/>
    </source>
</evidence>
<feature type="binding site" evidence="10">
    <location>
        <begin position="110"/>
        <end position="116"/>
    </location>
    <ligand>
        <name>ATP</name>
        <dbReference type="ChEBI" id="CHEBI:30616"/>
    </ligand>
</feature>
<dbReference type="RefSeq" id="WP_062558306.1">
    <property type="nucleotide sequence ID" value="NZ_CP013341.1"/>
</dbReference>
<keyword evidence="9 10" id="KW-0961">Cell wall biogenesis/degradation</keyword>
<keyword evidence="7 10" id="KW-0573">Peptidoglycan synthesis</keyword>
<comment type="catalytic activity">
    <reaction evidence="10 11">
        <text>D-alanyl-D-alanine + UDP-N-acetyl-alpha-D-muramoyl-L-alanyl-gamma-D-glutamyl-meso-2,6-diaminopimelate + ATP = UDP-N-acetyl-alpha-D-muramoyl-L-alanyl-gamma-D-glutamyl-meso-2,6-diaminopimeloyl-D-alanyl-D-alanine + ADP + phosphate + H(+)</text>
        <dbReference type="Rhea" id="RHEA:28374"/>
        <dbReference type="ChEBI" id="CHEBI:15378"/>
        <dbReference type="ChEBI" id="CHEBI:30616"/>
        <dbReference type="ChEBI" id="CHEBI:43474"/>
        <dbReference type="ChEBI" id="CHEBI:57822"/>
        <dbReference type="ChEBI" id="CHEBI:61386"/>
        <dbReference type="ChEBI" id="CHEBI:83905"/>
        <dbReference type="ChEBI" id="CHEBI:456216"/>
        <dbReference type="EC" id="6.3.2.10"/>
    </reaction>
</comment>
<accession>A0A1H2DLX9</accession>
<evidence type="ECO:0000259" key="12">
    <source>
        <dbReference type="Pfam" id="PF01225"/>
    </source>
</evidence>
<dbReference type="InterPro" id="IPR005863">
    <property type="entry name" value="UDP-N-AcMur_synth"/>
</dbReference>
<dbReference type="KEGG" id="nur:ATY38_04830"/>
<feature type="domain" description="Mur ligase N-terminal catalytic" evidence="12">
    <location>
        <begin position="22"/>
        <end position="96"/>
    </location>
</feature>
<keyword evidence="2 10" id="KW-0436">Ligase</keyword>
<evidence type="ECO:0000256" key="10">
    <source>
        <dbReference type="HAMAP-Rule" id="MF_02019"/>
    </source>
</evidence>
<name>A0A1H2DLX9_9PROT</name>
<dbReference type="Pfam" id="PF08245">
    <property type="entry name" value="Mur_ligase_M"/>
    <property type="match status" value="1"/>
</dbReference>
<dbReference type="InterPro" id="IPR051046">
    <property type="entry name" value="MurCDEF_CellWall_CoF430Synth"/>
</dbReference>
<dbReference type="SUPFAM" id="SSF63418">
    <property type="entry name" value="MurE/MurF N-terminal domain"/>
    <property type="match status" value="1"/>
</dbReference>
<comment type="subcellular location">
    <subcellularLocation>
        <location evidence="10 11">Cytoplasm</location>
    </subcellularLocation>
</comment>
<evidence type="ECO:0000256" key="1">
    <source>
        <dbReference type="ARBA" id="ARBA00022490"/>
    </source>
</evidence>
<organism evidence="15 16">
    <name type="scientific">Nitrosomonas ureae</name>
    <dbReference type="NCBI Taxonomy" id="44577"/>
    <lineage>
        <taxon>Bacteria</taxon>
        <taxon>Pseudomonadati</taxon>
        <taxon>Pseudomonadota</taxon>
        <taxon>Betaproteobacteria</taxon>
        <taxon>Nitrosomonadales</taxon>
        <taxon>Nitrosomonadaceae</taxon>
        <taxon>Nitrosomonas</taxon>
    </lineage>
</organism>
<dbReference type="Proteomes" id="UP000182882">
    <property type="component" value="Unassembled WGS sequence"/>
</dbReference>
<dbReference type="PANTHER" id="PTHR43024">
    <property type="entry name" value="UDP-N-ACETYLMURAMOYL-TRIPEPTIDE--D-ALANYL-D-ALANINE LIGASE"/>
    <property type="match status" value="1"/>
</dbReference>
<dbReference type="GO" id="GO:0008766">
    <property type="term" value="F:UDP-N-acetylmuramoylalanyl-D-glutamyl-2,6-diaminopimelate-D-alanyl-D-alanine ligase activity"/>
    <property type="evidence" value="ECO:0007669"/>
    <property type="project" value="RHEA"/>
</dbReference>
<dbReference type="GO" id="GO:0047480">
    <property type="term" value="F:UDP-N-acetylmuramoyl-tripeptide-D-alanyl-D-alanine ligase activity"/>
    <property type="evidence" value="ECO:0007669"/>
    <property type="project" value="UniProtKB-UniRule"/>
</dbReference>
<dbReference type="EC" id="6.3.2.10" evidence="10 11"/>
<comment type="function">
    <text evidence="10 11">Involved in cell wall formation. Catalyzes the final step in the synthesis of UDP-N-acetylmuramoyl-pentapeptide, the precursor of murein.</text>
</comment>
<dbReference type="Gene3D" id="3.40.1390.10">
    <property type="entry name" value="MurE/MurF, N-terminal domain"/>
    <property type="match status" value="1"/>
</dbReference>
<keyword evidence="16" id="KW-1185">Reference proteome</keyword>
<keyword evidence="8 10" id="KW-0131">Cell cycle</keyword>
<sequence length="466" mass="50293">MMMVDEAAQVLHADWSGSNVRFTGVSTDSRTVKQGELFVALIGERFDGGKFVSNAKEKGAVAVLLQKDAELAGLPGDFPAIRVKDSRLSLGELAAYWRSRFSLPVIGVTGSNGKTTTKEMVAAILRVAASGDAIINDPVEYVLATAGNLNNDIGVPQMLLRLRQQHQYAVIEMGMNHVGEIAYLTRLARPNIAVITNAGAAHIEGLGSVEAVARAKAEIFVGLDQSGRAIFNADDRYALLWRECAGAREIIDFGLTENARVSAVYQLGRLVNTLQLRLPDATVEVKLQAPGVHNIYNALAAAAVAWTLGIGKEWIAAGLERFQSVQGRLQKKCGLHHALLIDDTYNANPESVRAALAVLAAAEGKKILVLGDMGELGQLAIDLHRTIGRDARKAGLDQLLTLGKLSAYAAEEFGKGARHFNSIDELLKVTKSLLADDVTLLVKGSRFMQMERVVRQLEQTEELSCC</sequence>
<dbReference type="HAMAP" id="MF_02019">
    <property type="entry name" value="MurF"/>
    <property type="match status" value="1"/>
</dbReference>
<dbReference type="GO" id="GO:0009252">
    <property type="term" value="P:peptidoglycan biosynthetic process"/>
    <property type="evidence" value="ECO:0007669"/>
    <property type="project" value="UniProtKB-UniRule"/>
</dbReference>
<keyword evidence="6 10" id="KW-0133">Cell shape</keyword>
<dbReference type="InterPro" id="IPR036615">
    <property type="entry name" value="Mur_ligase_C_dom_sf"/>
</dbReference>
<evidence type="ECO:0000256" key="7">
    <source>
        <dbReference type="ARBA" id="ARBA00022984"/>
    </source>
</evidence>
<dbReference type="InterPro" id="IPR036565">
    <property type="entry name" value="Mur-like_cat_sf"/>
</dbReference>
<dbReference type="Pfam" id="PF01225">
    <property type="entry name" value="Mur_ligase"/>
    <property type="match status" value="1"/>
</dbReference>
<dbReference type="SUPFAM" id="SSF53623">
    <property type="entry name" value="MurD-like peptide ligases, catalytic domain"/>
    <property type="match status" value="1"/>
</dbReference>
<comment type="pathway">
    <text evidence="10 11">Cell wall biogenesis; peptidoglycan biosynthesis.</text>
</comment>
<protein>
    <recommendedName>
        <fullName evidence="10 11">UDP-N-acetylmuramoyl-tripeptide--D-alanyl-D-alanine ligase</fullName>
        <ecNumber evidence="10 11">6.3.2.10</ecNumber>
    </recommendedName>
    <alternativeName>
        <fullName evidence="10">D-alanyl-D-alanine-adding enzyme</fullName>
    </alternativeName>
</protein>
<feature type="domain" description="Mur ligase central" evidence="14">
    <location>
        <begin position="108"/>
        <end position="305"/>
    </location>
</feature>